<feature type="domain" description="Solute-binding protein family 5" evidence="5">
    <location>
        <begin position="85"/>
        <end position="451"/>
    </location>
</feature>
<dbReference type="InterPro" id="IPR006311">
    <property type="entry name" value="TAT_signal"/>
</dbReference>
<evidence type="ECO:0000256" key="2">
    <source>
        <dbReference type="ARBA" id="ARBA00005695"/>
    </source>
</evidence>
<accession>A0A9E7ZZI3</accession>
<dbReference type="InterPro" id="IPR000914">
    <property type="entry name" value="SBP_5_dom"/>
</dbReference>
<proteinExistence type="inferred from homology"/>
<dbReference type="CDD" id="cd08517">
    <property type="entry name" value="PBP2_NikA_DppA_OppA_like_13"/>
    <property type="match status" value="1"/>
</dbReference>
<feature type="chain" id="PRO_5039184411" evidence="4">
    <location>
        <begin position="36"/>
        <end position="539"/>
    </location>
</feature>
<dbReference type="GO" id="GO:0015833">
    <property type="term" value="P:peptide transport"/>
    <property type="evidence" value="ECO:0007669"/>
    <property type="project" value="TreeGrafter"/>
</dbReference>
<sequence length="539" mass="59396">MTKSGTGFLTRRALLGSAAAMALSLGMGGAGGALAQEAPRRGGALTVALTWEPAMLTAAFNPSTPIVIVSSKILEGLVAYDAKQQPVPALATSWTVSPDGLTYTFKLREGVKWHDGKPFTAADVAFSISEVWSKLHPRSGVTWSNLSGVETPGDMTVVVKLSKPVPFLLSMLGNWDAQVIPKHLYENTDIRTNPVNNAPVGTGPFVFKEWQRGQYIRLERNPGYWQEGKPYLDQIVMRVMPDGGSRAAALEAGEAQLGVFNAVAPSDLKRLLTKPELAVTTDGYQMFAPMAMIEVNTRNEYLKDKRVRQAIMYALDRKFILDNILFGYGKIATGPLTSDSPYYTTDGVPMYGQDQKKANDLLDQAGFPRKGSAPRFKLTTELTPSPEFSRMAEYLKQSLARIGIEVEIRSSDSPTFLRRVYTDYDFNLSINFLFMFADPSAGVQRLYYGPNIRKGVTFANASGYSNPDLDKVWEQAREENDLAKRKALFAQAQKTIAEDLPILNLFEFSFTTVYNKKLRNPTVGPDGAYGNLATAWLAE</sequence>
<evidence type="ECO:0000259" key="5">
    <source>
        <dbReference type="Pfam" id="PF00496"/>
    </source>
</evidence>
<dbReference type="EMBL" id="CP102775">
    <property type="protein sequence ID" value="UZF90186.1"/>
    <property type="molecule type" value="Genomic_DNA"/>
</dbReference>
<comment type="similarity">
    <text evidence="2">Belongs to the bacterial solute-binding protein 5 family.</text>
</comment>
<dbReference type="InterPro" id="IPR030678">
    <property type="entry name" value="Peptide/Ni-bd"/>
</dbReference>
<dbReference type="PANTHER" id="PTHR30290:SF38">
    <property type="entry name" value="D,D-DIPEPTIDE-BINDING PERIPLASMIC PROTEIN DDPA-RELATED"/>
    <property type="match status" value="1"/>
</dbReference>
<keyword evidence="3 4" id="KW-0732">Signal</keyword>
<dbReference type="GO" id="GO:0043190">
    <property type="term" value="C:ATP-binding cassette (ABC) transporter complex"/>
    <property type="evidence" value="ECO:0007669"/>
    <property type="project" value="InterPro"/>
</dbReference>
<dbReference type="Gene3D" id="3.10.105.10">
    <property type="entry name" value="Dipeptide-binding Protein, Domain 3"/>
    <property type="match status" value="1"/>
</dbReference>
<evidence type="ECO:0000256" key="3">
    <source>
        <dbReference type="ARBA" id="ARBA00022729"/>
    </source>
</evidence>
<dbReference type="AlphaFoldDB" id="A0A9E7ZZI3"/>
<gene>
    <name evidence="6" type="ORF">NWE54_26995</name>
</gene>
<dbReference type="PROSITE" id="PS01040">
    <property type="entry name" value="SBP_BACTERIAL_5"/>
    <property type="match status" value="1"/>
</dbReference>
<feature type="signal peptide" evidence="4">
    <location>
        <begin position="1"/>
        <end position="35"/>
    </location>
</feature>
<dbReference type="InterPro" id="IPR039424">
    <property type="entry name" value="SBP_5"/>
</dbReference>
<dbReference type="Gene3D" id="3.40.190.10">
    <property type="entry name" value="Periplasmic binding protein-like II"/>
    <property type="match status" value="1"/>
</dbReference>
<name>A0A9E7ZZI3_9HYPH</name>
<dbReference type="PROSITE" id="PS51318">
    <property type="entry name" value="TAT"/>
    <property type="match status" value="1"/>
</dbReference>
<reference evidence="6" key="1">
    <citation type="submission" date="2022-08" db="EMBL/GenBank/DDBJ databases">
        <title>Complete Genome Sequences of 2 Bosea sp. soil isolates.</title>
        <authorList>
            <person name="Alvarez Arevalo M."/>
            <person name="Sterndorff E.B."/>
            <person name="Faurdal D."/>
            <person name="Joergensen T.S."/>
            <person name="Weber T."/>
        </authorList>
    </citation>
    <scope>NUCLEOTIDE SEQUENCE</scope>
    <source>
        <strain evidence="6">NBC_00436</strain>
        <plasmid evidence="6">pNBC436</plasmid>
    </source>
</reference>
<dbReference type="GO" id="GO:1904680">
    <property type="term" value="F:peptide transmembrane transporter activity"/>
    <property type="evidence" value="ECO:0007669"/>
    <property type="project" value="TreeGrafter"/>
</dbReference>
<protein>
    <submittedName>
        <fullName evidence="6">ABC transporter substrate-binding protein</fullName>
    </submittedName>
</protein>
<dbReference type="Gene3D" id="3.90.76.10">
    <property type="entry name" value="Dipeptide-binding Protein, Domain 1"/>
    <property type="match status" value="1"/>
</dbReference>
<geneLocation type="plasmid" evidence="6">
    <name>pNBC436</name>
</geneLocation>
<comment type="subcellular location">
    <subcellularLocation>
        <location evidence="1">Periplasm</location>
    </subcellularLocation>
</comment>
<dbReference type="GO" id="GO:0030288">
    <property type="term" value="C:outer membrane-bounded periplasmic space"/>
    <property type="evidence" value="ECO:0007669"/>
    <property type="project" value="UniProtKB-ARBA"/>
</dbReference>
<evidence type="ECO:0000313" key="6">
    <source>
        <dbReference type="EMBL" id="UZF90186.1"/>
    </source>
</evidence>
<dbReference type="PANTHER" id="PTHR30290">
    <property type="entry name" value="PERIPLASMIC BINDING COMPONENT OF ABC TRANSPORTER"/>
    <property type="match status" value="1"/>
</dbReference>
<dbReference type="SUPFAM" id="SSF53850">
    <property type="entry name" value="Periplasmic binding protein-like II"/>
    <property type="match status" value="1"/>
</dbReference>
<evidence type="ECO:0000256" key="4">
    <source>
        <dbReference type="SAM" id="SignalP"/>
    </source>
</evidence>
<dbReference type="Pfam" id="PF00496">
    <property type="entry name" value="SBP_bac_5"/>
    <property type="match status" value="1"/>
</dbReference>
<dbReference type="InterPro" id="IPR023765">
    <property type="entry name" value="SBP_5_CS"/>
</dbReference>
<evidence type="ECO:0000256" key="1">
    <source>
        <dbReference type="ARBA" id="ARBA00004418"/>
    </source>
</evidence>
<organism evidence="6">
    <name type="scientific">Bosea sp. NBC_00436</name>
    <dbReference type="NCBI Taxonomy" id="2969620"/>
    <lineage>
        <taxon>Bacteria</taxon>
        <taxon>Pseudomonadati</taxon>
        <taxon>Pseudomonadota</taxon>
        <taxon>Alphaproteobacteria</taxon>
        <taxon>Hyphomicrobiales</taxon>
        <taxon>Boseaceae</taxon>
        <taxon>Bosea</taxon>
    </lineage>
</organism>
<keyword evidence="6" id="KW-0614">Plasmid</keyword>
<dbReference type="PIRSF" id="PIRSF002741">
    <property type="entry name" value="MppA"/>
    <property type="match status" value="1"/>
</dbReference>